<dbReference type="GO" id="GO:0005886">
    <property type="term" value="C:plasma membrane"/>
    <property type="evidence" value="ECO:0007669"/>
    <property type="project" value="UniProtKB-SubCell"/>
</dbReference>
<dbReference type="InterPro" id="IPR035906">
    <property type="entry name" value="MetI-like_sf"/>
</dbReference>
<keyword evidence="12" id="KW-1185">Reference proteome</keyword>
<keyword evidence="3 9" id="KW-0813">Transport</keyword>
<dbReference type="RefSeq" id="WP_066644485.1">
    <property type="nucleotide sequence ID" value="NZ_VWXL01000100.1"/>
</dbReference>
<evidence type="ECO:0000256" key="3">
    <source>
        <dbReference type="ARBA" id="ARBA00022448"/>
    </source>
</evidence>
<evidence type="ECO:0000256" key="8">
    <source>
        <dbReference type="ARBA" id="ARBA00023136"/>
    </source>
</evidence>
<proteinExistence type="inferred from homology"/>
<feature type="transmembrane region" description="Helical" evidence="9">
    <location>
        <begin position="245"/>
        <end position="266"/>
    </location>
</feature>
<evidence type="ECO:0000256" key="5">
    <source>
        <dbReference type="ARBA" id="ARBA00022597"/>
    </source>
</evidence>
<dbReference type="PANTHER" id="PTHR32243:SF50">
    <property type="entry name" value="MALTOSE_MALTODEXTRIN TRANSPORT SYSTEM PERMEASE PROTEIN MALG"/>
    <property type="match status" value="1"/>
</dbReference>
<name>A0A6N8I452_9FIRM</name>
<evidence type="ECO:0000313" key="11">
    <source>
        <dbReference type="EMBL" id="MVB12725.1"/>
    </source>
</evidence>
<reference evidence="11 12" key="1">
    <citation type="submission" date="2019-09" db="EMBL/GenBank/DDBJ databases">
        <title>Genome sequence of Clostridium sp. EA1.</title>
        <authorList>
            <person name="Poehlein A."/>
            <person name="Bengelsdorf F.R."/>
            <person name="Daniel R."/>
        </authorList>
    </citation>
    <scope>NUCLEOTIDE SEQUENCE [LARGE SCALE GENOMIC DNA]</scope>
    <source>
        <strain evidence="11 12">EA1</strain>
    </source>
</reference>
<keyword evidence="8 9" id="KW-0472">Membrane</keyword>
<evidence type="ECO:0000259" key="10">
    <source>
        <dbReference type="PROSITE" id="PS50928"/>
    </source>
</evidence>
<comment type="subcellular location">
    <subcellularLocation>
        <location evidence="1 9">Cell membrane</location>
        <topology evidence="1 9">Multi-pass membrane protein</topology>
    </subcellularLocation>
</comment>
<dbReference type="Proteomes" id="UP000469440">
    <property type="component" value="Unassembled WGS sequence"/>
</dbReference>
<feature type="transmembrane region" description="Helical" evidence="9">
    <location>
        <begin position="111"/>
        <end position="133"/>
    </location>
</feature>
<evidence type="ECO:0000256" key="2">
    <source>
        <dbReference type="ARBA" id="ARBA00009047"/>
    </source>
</evidence>
<dbReference type="InterPro" id="IPR050901">
    <property type="entry name" value="BP-dep_ABC_trans_perm"/>
</dbReference>
<keyword evidence="7 9" id="KW-1133">Transmembrane helix</keyword>
<gene>
    <name evidence="11" type="primary">malG_3</name>
    <name evidence="11" type="ORF">CAFE_34670</name>
</gene>
<keyword evidence="5" id="KW-0762">Sugar transport</keyword>
<dbReference type="GO" id="GO:0015423">
    <property type="term" value="F:ABC-type maltose transporter activity"/>
    <property type="evidence" value="ECO:0007669"/>
    <property type="project" value="TreeGrafter"/>
</dbReference>
<organism evidence="11 12">
    <name type="scientific">Caproicibacter fermentans</name>
    <dbReference type="NCBI Taxonomy" id="2576756"/>
    <lineage>
        <taxon>Bacteria</taxon>
        <taxon>Bacillati</taxon>
        <taxon>Bacillota</taxon>
        <taxon>Clostridia</taxon>
        <taxon>Eubacteriales</taxon>
        <taxon>Acutalibacteraceae</taxon>
        <taxon>Caproicibacter</taxon>
    </lineage>
</organism>
<dbReference type="PROSITE" id="PS50928">
    <property type="entry name" value="ABC_TM1"/>
    <property type="match status" value="1"/>
</dbReference>
<dbReference type="OrthoDB" id="153186at2"/>
<dbReference type="Pfam" id="PF00528">
    <property type="entry name" value="BPD_transp_1"/>
    <property type="match status" value="1"/>
</dbReference>
<sequence>MIQNPRKRRIRLAFTNLFFIFLCIAGLIPILYALSVSFNSSNSVFATGFSLIPSDFTLDHYKNVIFSQPFLLWLKNTMLLAFFTVIISLAVAVPAAYAFSRFRFRGRKTTIYLLLLLNAFPSILSMLALYRLLHSMGLINTYTGLIIVYTGGMTIFSLWNMKGYFDTISIDIEHAAQIDGANDFQIICRIVLPLAKPTIIVTAVLVLINVWNDYIFAINFLSAAGKYTLAAGLYTLQATEQTRNWPLFSAASLLASLPILIIFFIIQKQMKSGLTSGGVKE</sequence>
<feature type="transmembrane region" description="Helical" evidence="9">
    <location>
        <begin position="12"/>
        <end position="34"/>
    </location>
</feature>
<dbReference type="EMBL" id="VWXL01000100">
    <property type="protein sequence ID" value="MVB12725.1"/>
    <property type="molecule type" value="Genomic_DNA"/>
</dbReference>
<evidence type="ECO:0000256" key="4">
    <source>
        <dbReference type="ARBA" id="ARBA00022475"/>
    </source>
</evidence>
<keyword evidence="6 9" id="KW-0812">Transmembrane</keyword>
<dbReference type="SUPFAM" id="SSF161098">
    <property type="entry name" value="MetI-like"/>
    <property type="match status" value="1"/>
</dbReference>
<feature type="domain" description="ABC transmembrane type-1" evidence="10">
    <location>
        <begin position="74"/>
        <end position="266"/>
    </location>
</feature>
<keyword evidence="4" id="KW-1003">Cell membrane</keyword>
<accession>A0A6N8I452</accession>
<feature type="transmembrane region" description="Helical" evidence="9">
    <location>
        <begin position="78"/>
        <end position="99"/>
    </location>
</feature>
<dbReference type="GO" id="GO:0042956">
    <property type="term" value="P:maltodextrin transmembrane transport"/>
    <property type="evidence" value="ECO:0007669"/>
    <property type="project" value="TreeGrafter"/>
</dbReference>
<evidence type="ECO:0000256" key="9">
    <source>
        <dbReference type="RuleBase" id="RU363032"/>
    </source>
</evidence>
<dbReference type="CDD" id="cd06261">
    <property type="entry name" value="TM_PBP2"/>
    <property type="match status" value="1"/>
</dbReference>
<evidence type="ECO:0000313" key="12">
    <source>
        <dbReference type="Proteomes" id="UP000469440"/>
    </source>
</evidence>
<dbReference type="PANTHER" id="PTHR32243">
    <property type="entry name" value="MALTOSE TRANSPORT SYSTEM PERMEASE-RELATED"/>
    <property type="match status" value="1"/>
</dbReference>
<evidence type="ECO:0000256" key="1">
    <source>
        <dbReference type="ARBA" id="ARBA00004651"/>
    </source>
</evidence>
<dbReference type="AlphaFoldDB" id="A0A6N8I452"/>
<feature type="transmembrane region" description="Helical" evidence="9">
    <location>
        <begin position="139"/>
        <end position="159"/>
    </location>
</feature>
<evidence type="ECO:0000256" key="7">
    <source>
        <dbReference type="ARBA" id="ARBA00022989"/>
    </source>
</evidence>
<feature type="transmembrane region" description="Helical" evidence="9">
    <location>
        <begin position="199"/>
        <end position="225"/>
    </location>
</feature>
<dbReference type="InterPro" id="IPR000515">
    <property type="entry name" value="MetI-like"/>
</dbReference>
<comment type="caution">
    <text evidence="11">The sequence shown here is derived from an EMBL/GenBank/DDBJ whole genome shotgun (WGS) entry which is preliminary data.</text>
</comment>
<protein>
    <submittedName>
        <fullName evidence="11">Maltose transport system permease protein MalG</fullName>
    </submittedName>
</protein>
<evidence type="ECO:0000256" key="6">
    <source>
        <dbReference type="ARBA" id="ARBA00022692"/>
    </source>
</evidence>
<dbReference type="Gene3D" id="1.10.3720.10">
    <property type="entry name" value="MetI-like"/>
    <property type="match status" value="1"/>
</dbReference>
<comment type="similarity">
    <text evidence="2">Belongs to the binding-protein-dependent transport system permease family. MalFG subfamily.</text>
</comment>